<comment type="caution">
    <text evidence="1">The sequence shown here is derived from an EMBL/GenBank/DDBJ whole genome shotgun (WGS) entry which is preliminary data.</text>
</comment>
<organism evidence="1 2">
    <name type="scientific">Aromia moschata</name>
    <dbReference type="NCBI Taxonomy" id="1265417"/>
    <lineage>
        <taxon>Eukaryota</taxon>
        <taxon>Metazoa</taxon>
        <taxon>Ecdysozoa</taxon>
        <taxon>Arthropoda</taxon>
        <taxon>Hexapoda</taxon>
        <taxon>Insecta</taxon>
        <taxon>Pterygota</taxon>
        <taxon>Neoptera</taxon>
        <taxon>Endopterygota</taxon>
        <taxon>Coleoptera</taxon>
        <taxon>Polyphaga</taxon>
        <taxon>Cucujiformia</taxon>
        <taxon>Chrysomeloidea</taxon>
        <taxon>Cerambycidae</taxon>
        <taxon>Cerambycinae</taxon>
        <taxon>Callichromatini</taxon>
        <taxon>Aromia</taxon>
    </lineage>
</organism>
<gene>
    <name evidence="1" type="ORF">NQ318_007385</name>
</gene>
<dbReference type="AlphaFoldDB" id="A0AAV8YE67"/>
<keyword evidence="2" id="KW-1185">Reference proteome</keyword>
<accession>A0AAV8YE67</accession>
<name>A0AAV8YE67_9CUCU</name>
<protein>
    <submittedName>
        <fullName evidence="1">Uncharacterized protein</fullName>
    </submittedName>
</protein>
<sequence length="70" mass="8326">MFYFRMNLHLHITAKLIAKTVVTGRENPHLMRELHTQNPKKMLTNARRHFYLRLGCCQDAGGMHFEHLLH</sequence>
<reference evidence="1" key="1">
    <citation type="journal article" date="2023" name="Insect Mol. Biol.">
        <title>Genome sequencing provides insights into the evolution of gene families encoding plant cell wall-degrading enzymes in longhorned beetles.</title>
        <authorList>
            <person name="Shin N.R."/>
            <person name="Okamura Y."/>
            <person name="Kirsch R."/>
            <person name="Pauchet Y."/>
        </authorList>
    </citation>
    <scope>NUCLEOTIDE SEQUENCE</scope>
    <source>
        <strain evidence="1">AMC_N1</strain>
    </source>
</reference>
<dbReference type="EMBL" id="JAPWTK010000114">
    <property type="protein sequence ID" value="KAJ8949622.1"/>
    <property type="molecule type" value="Genomic_DNA"/>
</dbReference>
<proteinExistence type="predicted"/>
<dbReference type="Proteomes" id="UP001162162">
    <property type="component" value="Unassembled WGS sequence"/>
</dbReference>
<evidence type="ECO:0000313" key="1">
    <source>
        <dbReference type="EMBL" id="KAJ8949622.1"/>
    </source>
</evidence>
<evidence type="ECO:0000313" key="2">
    <source>
        <dbReference type="Proteomes" id="UP001162162"/>
    </source>
</evidence>